<dbReference type="InterPro" id="IPR036291">
    <property type="entry name" value="NAD(P)-bd_dom_sf"/>
</dbReference>
<dbReference type="CDD" id="cd05246">
    <property type="entry name" value="dTDP_GD_SDR_e"/>
    <property type="match status" value="1"/>
</dbReference>
<dbReference type="PANTHER" id="PTHR43000">
    <property type="entry name" value="DTDP-D-GLUCOSE 4,6-DEHYDRATASE-RELATED"/>
    <property type="match status" value="1"/>
</dbReference>
<gene>
    <name evidence="5" type="ORF">M0813_28070</name>
</gene>
<dbReference type="Pfam" id="PF16363">
    <property type="entry name" value="GDP_Man_Dehyd"/>
    <property type="match status" value="1"/>
</dbReference>
<proteinExistence type="predicted"/>
<evidence type="ECO:0000313" key="6">
    <source>
        <dbReference type="Proteomes" id="UP001150062"/>
    </source>
</evidence>
<protein>
    <submittedName>
        <fullName evidence="5">Dtdp-d-glucose 4</fullName>
    </submittedName>
</protein>
<keyword evidence="3" id="KW-0456">Lyase</keyword>
<comment type="cofactor">
    <cofactor evidence="1">
        <name>NAD(+)</name>
        <dbReference type="ChEBI" id="CHEBI:57540"/>
    </cofactor>
</comment>
<dbReference type="Gene3D" id="3.90.25.10">
    <property type="entry name" value="UDP-galactose 4-epimerase, domain 1"/>
    <property type="match status" value="1"/>
</dbReference>
<name>A0ABQ8XVN5_9EUKA</name>
<dbReference type="EMBL" id="JAOAOG010000246">
    <property type="protein sequence ID" value="KAJ6236149.1"/>
    <property type="molecule type" value="Genomic_DNA"/>
</dbReference>
<evidence type="ECO:0000259" key="4">
    <source>
        <dbReference type="Pfam" id="PF16363"/>
    </source>
</evidence>
<organism evidence="5 6">
    <name type="scientific">Anaeramoeba flamelloides</name>
    <dbReference type="NCBI Taxonomy" id="1746091"/>
    <lineage>
        <taxon>Eukaryota</taxon>
        <taxon>Metamonada</taxon>
        <taxon>Anaeramoebidae</taxon>
        <taxon>Anaeramoeba</taxon>
    </lineage>
</organism>
<dbReference type="InterPro" id="IPR016040">
    <property type="entry name" value="NAD(P)-bd_dom"/>
</dbReference>
<evidence type="ECO:0000313" key="5">
    <source>
        <dbReference type="EMBL" id="KAJ6236149.1"/>
    </source>
</evidence>
<reference evidence="5" key="1">
    <citation type="submission" date="2022-08" db="EMBL/GenBank/DDBJ databases">
        <title>Novel sulfate-reducing endosymbionts in the free-living metamonad Anaeramoeba.</title>
        <authorList>
            <person name="Jerlstrom-Hultqvist J."/>
            <person name="Cepicka I."/>
            <person name="Gallot-Lavallee L."/>
            <person name="Salas-Leiva D."/>
            <person name="Curtis B.A."/>
            <person name="Zahonova K."/>
            <person name="Pipaliya S."/>
            <person name="Dacks J."/>
            <person name="Roger A.J."/>
        </authorList>
    </citation>
    <scope>NUCLEOTIDE SEQUENCE</scope>
    <source>
        <strain evidence="5">Schooner1</strain>
    </source>
</reference>
<comment type="caution">
    <text evidence="5">The sequence shown here is derived from an EMBL/GenBank/DDBJ whole genome shotgun (WGS) entry which is preliminary data.</text>
</comment>
<dbReference type="SUPFAM" id="SSF51735">
    <property type="entry name" value="NAD(P)-binding Rossmann-fold domains"/>
    <property type="match status" value="1"/>
</dbReference>
<dbReference type="InterPro" id="IPR005888">
    <property type="entry name" value="dTDP_Gluc_deHydtase"/>
</dbReference>
<keyword evidence="6" id="KW-1185">Reference proteome</keyword>
<sequence length="359" mass="41136">MNKKATNYQPKSILITGGAGFVGSNVLKYFVEKYENYNIVCLDKLDYCSNLKFIQPLFEKENFKFVKGNINSQDLVLHLLQSEAIDTIIHFAAQSHVDNSFGNSLNFTKNNIMGTHVLLECAKICKLKRFIYVSTDEVYGQILPNEPQLTEKSRLEPTNPYSATKTAAEFLVKAYNYSFNLPIIITRGCNVYGPNQYPEKVIPKFFCLLESNKPCTIHGNGKNTRNYIYVEDVARAFDIITHKGKIGEIYNIGSDFELSTIELAKSLIKKLGKEDNEKELISFVEDRLFNDLSYRMKSTKLKLLGWDTTIDWDEGLDLTIQWYKKNKNNWGDLKNALIAHPRNKLKENKFSIVNNSSNN</sequence>
<dbReference type="Gene3D" id="3.40.50.720">
    <property type="entry name" value="NAD(P)-binding Rossmann-like Domain"/>
    <property type="match status" value="1"/>
</dbReference>
<evidence type="ECO:0000256" key="2">
    <source>
        <dbReference type="ARBA" id="ARBA00023027"/>
    </source>
</evidence>
<dbReference type="Proteomes" id="UP001150062">
    <property type="component" value="Unassembled WGS sequence"/>
</dbReference>
<evidence type="ECO:0000256" key="3">
    <source>
        <dbReference type="ARBA" id="ARBA00023239"/>
    </source>
</evidence>
<keyword evidence="2" id="KW-0520">NAD</keyword>
<accession>A0ABQ8XVN5</accession>
<feature type="domain" description="NAD(P)-binding" evidence="4">
    <location>
        <begin position="14"/>
        <end position="317"/>
    </location>
</feature>
<evidence type="ECO:0000256" key="1">
    <source>
        <dbReference type="ARBA" id="ARBA00001911"/>
    </source>
</evidence>